<organism evidence="3 4">
    <name type="scientific">Fusarium mexicanum</name>
    <dbReference type="NCBI Taxonomy" id="751941"/>
    <lineage>
        <taxon>Eukaryota</taxon>
        <taxon>Fungi</taxon>
        <taxon>Dikarya</taxon>
        <taxon>Ascomycota</taxon>
        <taxon>Pezizomycotina</taxon>
        <taxon>Sordariomycetes</taxon>
        <taxon>Hypocreomycetidae</taxon>
        <taxon>Hypocreales</taxon>
        <taxon>Nectriaceae</taxon>
        <taxon>Fusarium</taxon>
        <taxon>Fusarium fujikuroi species complex</taxon>
    </lineage>
</organism>
<comment type="caution">
    <text evidence="3">The sequence shown here is derived from an EMBL/GenBank/DDBJ whole genome shotgun (WGS) entry which is preliminary data.</text>
</comment>
<accession>A0A8H5JS97</accession>
<gene>
    <name evidence="3" type="ORF">FMEXI_78</name>
</gene>
<reference evidence="3 4" key="1">
    <citation type="submission" date="2020-05" db="EMBL/GenBank/DDBJ databases">
        <title>Identification and distribution of gene clusters putatively required for synthesis of sphingolipid metabolism inhibitors in phylogenetically diverse species of the filamentous fungus Fusarium.</title>
        <authorList>
            <person name="Kim H.-S."/>
            <person name="Busman M."/>
            <person name="Brown D.W."/>
            <person name="Divon H."/>
            <person name="Uhlig S."/>
            <person name="Proctor R.H."/>
        </authorList>
    </citation>
    <scope>NUCLEOTIDE SEQUENCE [LARGE SCALE GENOMIC DNA]</scope>
    <source>
        <strain evidence="3 4">NRRL 53147</strain>
    </source>
</reference>
<dbReference type="Gene3D" id="3.40.50.200">
    <property type="entry name" value="Peptidase S8/S53 domain"/>
    <property type="match status" value="1"/>
</dbReference>
<dbReference type="GO" id="GO:0006508">
    <property type="term" value="P:proteolysis"/>
    <property type="evidence" value="ECO:0007669"/>
    <property type="project" value="InterPro"/>
</dbReference>
<dbReference type="Gene3D" id="1.25.40.20">
    <property type="entry name" value="Ankyrin repeat-containing domain"/>
    <property type="match status" value="1"/>
</dbReference>
<protein>
    <submittedName>
        <fullName evidence="3">Subtilisin like</fullName>
    </submittedName>
</protein>
<evidence type="ECO:0000313" key="3">
    <source>
        <dbReference type="EMBL" id="KAF5559205.1"/>
    </source>
</evidence>
<feature type="compositionally biased region" description="Polar residues" evidence="1">
    <location>
        <begin position="455"/>
        <end position="468"/>
    </location>
</feature>
<dbReference type="Proteomes" id="UP000522262">
    <property type="component" value="Unassembled WGS sequence"/>
</dbReference>
<keyword evidence="4" id="KW-1185">Reference proteome</keyword>
<evidence type="ECO:0000259" key="2">
    <source>
        <dbReference type="Pfam" id="PF00082"/>
    </source>
</evidence>
<dbReference type="InterPro" id="IPR036852">
    <property type="entry name" value="Peptidase_S8/S53_dom_sf"/>
</dbReference>
<sequence length="848" mass="95256">MTNRNVMHIVAQHNAFIIVEKIKKKLSVDELKRLILDRDKNKKSAIEVAIEQGHVKTLDEMVRDDKAMLNLTKGGKTVLAKTAIKQKHLHILDYLVKNDIEAITMDVISQAVNEGSIRIFQFLVNLRPSLLEQDDCCLLHEAVERKQLGIVKRLVKLRPNLVGRYRKDPTDSTVLSRPVLSYTDQSDEGKEIYDYLLPVIIERSEVSDIRQHLLGLSNVFLTSAFASLQGKRATTDEEEGDSNPAIISMIQSELHKRNIALEDYEKNDDFRSTIRNIQQSIEAYVNRQKDLKSQQSTKQPACFGIDFERILKYVQLPILPTSAYHGKPPVNLVLDWLYECKGVRRIFQVRVDDSRNNPHSEEDIEKSLRRFRITSLDWRRTDLSAYAIHRAAPQVKDLHLYSSGNLGALDHWLGQNGLCRLKKVSLQKDEQDFEAPLRRGAGEAILGNFIHENNTPKKWTKTSQTPSYDRSHRKKPGVFGSTSNEKSNHRHYVLVESRTSVKGTNLKHRIMANLQYFLPFYIEGHLSRQISSGKSETKTKVAILDTGIGSVFFPGSERKVTGRSFVTNSLPERELESPWWISSDPHGSQMANIIAQLDPTCELVICKVAEKRSSFHINSVANAIKWALQQQVDIINCSFVLYGNNNELFQAMEDADAKGTAIICSTADRGHIQQVVWPAWYNKNKQLSNIFPTAPCNDFGRITEYGTEKTSDYLLPGVDIDASGPGASLSDPVSGSSVATAMASGIASVIVGCCRLSTQLAANQRPKHCIRAVFESMCALDVVNDTGPRRLVPTRVFPERPPPLTGAKAESDYDLGSKSLATWLRLFFVGKHLQSTRRDAGVGSRAIS</sequence>
<dbReference type="InterPro" id="IPR000209">
    <property type="entry name" value="Peptidase_S8/S53_dom"/>
</dbReference>
<evidence type="ECO:0000256" key="1">
    <source>
        <dbReference type="SAM" id="MobiDB-lite"/>
    </source>
</evidence>
<dbReference type="InterPro" id="IPR036770">
    <property type="entry name" value="Ankyrin_rpt-contain_sf"/>
</dbReference>
<feature type="domain" description="Peptidase S8/S53" evidence="2">
    <location>
        <begin position="538"/>
        <end position="750"/>
    </location>
</feature>
<proteinExistence type="predicted"/>
<evidence type="ECO:0000313" key="4">
    <source>
        <dbReference type="Proteomes" id="UP000522262"/>
    </source>
</evidence>
<dbReference type="EMBL" id="JAAOAM010000003">
    <property type="protein sequence ID" value="KAF5559205.1"/>
    <property type="molecule type" value="Genomic_DNA"/>
</dbReference>
<name>A0A8H5JS97_9HYPO</name>
<dbReference type="SUPFAM" id="SSF48403">
    <property type="entry name" value="Ankyrin repeat"/>
    <property type="match status" value="1"/>
</dbReference>
<dbReference type="Pfam" id="PF00082">
    <property type="entry name" value="Peptidase_S8"/>
    <property type="match status" value="1"/>
</dbReference>
<feature type="region of interest" description="Disordered" evidence="1">
    <location>
        <begin position="455"/>
        <end position="485"/>
    </location>
</feature>
<dbReference type="SUPFAM" id="SSF52743">
    <property type="entry name" value="Subtilisin-like"/>
    <property type="match status" value="1"/>
</dbReference>
<dbReference type="GO" id="GO:0004252">
    <property type="term" value="F:serine-type endopeptidase activity"/>
    <property type="evidence" value="ECO:0007669"/>
    <property type="project" value="InterPro"/>
</dbReference>
<dbReference type="AlphaFoldDB" id="A0A8H5JS97"/>